<evidence type="ECO:0000313" key="2">
    <source>
        <dbReference type="Proteomes" id="UP000520814"/>
    </source>
</evidence>
<evidence type="ECO:0008006" key="3">
    <source>
        <dbReference type="Google" id="ProtNLM"/>
    </source>
</evidence>
<organism evidence="1 2">
    <name type="scientific">Armatimonas rosea</name>
    <dbReference type="NCBI Taxonomy" id="685828"/>
    <lineage>
        <taxon>Bacteria</taxon>
        <taxon>Bacillati</taxon>
        <taxon>Armatimonadota</taxon>
        <taxon>Armatimonadia</taxon>
        <taxon>Armatimonadales</taxon>
        <taxon>Armatimonadaceae</taxon>
        <taxon>Armatimonas</taxon>
    </lineage>
</organism>
<accession>A0A7W9W7A7</accession>
<name>A0A7W9W7A7_ARMRO</name>
<dbReference type="EMBL" id="JACHGW010000002">
    <property type="protein sequence ID" value="MBB6050432.1"/>
    <property type="molecule type" value="Genomic_DNA"/>
</dbReference>
<dbReference type="Pfam" id="PF13289">
    <property type="entry name" value="SIR2_2"/>
    <property type="match status" value="1"/>
</dbReference>
<dbReference type="RefSeq" id="WP_184195373.1">
    <property type="nucleotide sequence ID" value="NZ_JACHGW010000002.1"/>
</dbReference>
<gene>
    <name evidence="1" type="ORF">HNQ39_002223</name>
</gene>
<comment type="caution">
    <text evidence="1">The sequence shown here is derived from an EMBL/GenBank/DDBJ whole genome shotgun (WGS) entry which is preliminary data.</text>
</comment>
<evidence type="ECO:0000313" key="1">
    <source>
        <dbReference type="EMBL" id="MBB6050432.1"/>
    </source>
</evidence>
<dbReference type="Proteomes" id="UP000520814">
    <property type="component" value="Unassembled WGS sequence"/>
</dbReference>
<reference evidence="1 2" key="1">
    <citation type="submission" date="2020-08" db="EMBL/GenBank/DDBJ databases">
        <title>Genomic Encyclopedia of Type Strains, Phase IV (KMG-IV): sequencing the most valuable type-strain genomes for metagenomic binning, comparative biology and taxonomic classification.</title>
        <authorList>
            <person name="Goeker M."/>
        </authorList>
    </citation>
    <scope>NUCLEOTIDE SEQUENCE [LARGE SCALE GENOMIC DNA]</scope>
    <source>
        <strain evidence="1 2">DSM 23562</strain>
    </source>
</reference>
<sequence length="601" mass="67025">MPLDNSLIPNLVTLYQRGLLVPFIGSGMSRTTCTSWNEFLATLAYQAGMDDDARKLTDATVTLESAALYRIADTVVHKMHALPPEEKARRYREGIHNHPVGSQAIPAQMKALTNGLYWPLVLTTNYDDLYWAACKERSQVASDIVRSHERQMPEIVGRGLEDCHRVLRSLDRIAPPLYWALQGFLGGQHNPPEEIIPDPDRRLQLESQVVVGHQQYQQAINGDTHFRRAFAEVYRRRSFFFVGSGILEDYLLNLFSEIIYNHGPSAFPHFALLPASERDSGRFDVRFLQTRLGITPLFTTSHDDIPDFLSQLRAELKVSYSPVSGLPQGRTALTSRTYTLSPHNLRVLLSHRTTPVSIPEGAAVVVSAGRRNNRPVLGNFGTGYLAATGRVNKSSLWKPLDSTTNANIFQYNNEPLFAIAARRPKGDSDYRDLAVVPEAVAAGLAVIAQQGFSRVFLGSIASGFSARNLWHPIHPFAQTLRGIRQFERTSPGGALEEIELCIIDPQILEMITSDKLPIQEMLSAEFFPFTVEMHRSDGYVEIFNLLIKDGSTVQSVLEECGLAPSLWNVALRPRPTDGHEDTTMPDQIVTATMSLVATTKY</sequence>
<dbReference type="AlphaFoldDB" id="A0A7W9W7A7"/>
<protein>
    <recommendedName>
        <fullName evidence="3">SIR2-like domain-containing protein</fullName>
    </recommendedName>
</protein>
<keyword evidence="2" id="KW-1185">Reference proteome</keyword>
<proteinExistence type="predicted"/>